<evidence type="ECO:0000256" key="3">
    <source>
        <dbReference type="ARBA" id="ARBA00022946"/>
    </source>
</evidence>
<keyword evidence="6" id="KW-0687">Ribonucleoprotein</keyword>
<dbReference type="OrthoDB" id="274828at2759"/>
<evidence type="ECO:0000256" key="4">
    <source>
        <dbReference type="ARBA" id="ARBA00022980"/>
    </source>
</evidence>
<keyword evidence="5" id="KW-0496">Mitochondrion</keyword>
<evidence type="ECO:0000256" key="7">
    <source>
        <dbReference type="ARBA" id="ARBA00035140"/>
    </source>
</evidence>
<comment type="similarity">
    <text evidence="2">Belongs to the mitochondrion-specific ribosomal protein mS29 family.</text>
</comment>
<comment type="subcellular location">
    <subcellularLocation>
        <location evidence="1">Mitochondrion</location>
    </subcellularLocation>
</comment>
<evidence type="ECO:0000256" key="6">
    <source>
        <dbReference type="ARBA" id="ARBA00023274"/>
    </source>
</evidence>
<sequence>MFSLLASSSVRPTPSLHILSSRVGREQVRHATKKAGGNRQVLASKTTKLQKGFRMKKKDKTEKPKMAHDGVWYMKPMADSKLKAPLFQEPRAVLEYPVFRPEEMTANLSLGKARSFPPTATKMFKTYGVPRNVLVDFRVLSSPTSVVRDVTLRLADQLDKAVKSPSTETRLVFTGSAGNGKSYLMLQAIAYAKSIGYLVVYVPRASRLVDSSTAYVYDARTQTYAQPKYSSSLLSRILTVNDSSLQQLKLHKDFLADDGSVRLHKGSPLVDLIDLGVRDASVAHVVLSAVFEELAKQTQFPVLLAVDDFQSFFNPTTLYRNPSYGLIKPYHLSLPRLLMEYSSHHKGFARGAVIGAVSGSNTNWPVTLELQEALGLSTPRPVNEYAKRSDNLQYYAEGLKNFPVPEKLTLDEAASIYDMWHKDNALHTHANDELFLSKYTEACGNARKFVWEGLLRTLVT</sequence>
<dbReference type="GO" id="GO:0005763">
    <property type="term" value="C:mitochondrial small ribosomal subunit"/>
    <property type="evidence" value="ECO:0007669"/>
    <property type="project" value="TreeGrafter"/>
</dbReference>
<evidence type="ECO:0000256" key="2">
    <source>
        <dbReference type="ARBA" id="ARBA00009863"/>
    </source>
</evidence>
<dbReference type="EMBL" id="JAEVFJ010000006">
    <property type="protein sequence ID" value="KAH8103887.1"/>
    <property type="molecule type" value="Genomic_DNA"/>
</dbReference>
<organism evidence="8 9">
    <name type="scientific">Cristinia sonorae</name>
    <dbReference type="NCBI Taxonomy" id="1940300"/>
    <lineage>
        <taxon>Eukaryota</taxon>
        <taxon>Fungi</taxon>
        <taxon>Dikarya</taxon>
        <taxon>Basidiomycota</taxon>
        <taxon>Agaricomycotina</taxon>
        <taxon>Agaricomycetes</taxon>
        <taxon>Agaricomycetidae</taxon>
        <taxon>Agaricales</taxon>
        <taxon>Pleurotineae</taxon>
        <taxon>Stephanosporaceae</taxon>
        <taxon>Cristinia</taxon>
    </lineage>
</organism>
<dbReference type="AlphaFoldDB" id="A0A8K0UVS7"/>
<dbReference type="GO" id="GO:0003735">
    <property type="term" value="F:structural constituent of ribosome"/>
    <property type="evidence" value="ECO:0007669"/>
    <property type="project" value="TreeGrafter"/>
</dbReference>
<dbReference type="Proteomes" id="UP000813824">
    <property type="component" value="Unassembled WGS sequence"/>
</dbReference>
<gene>
    <name evidence="8" type="ORF">BXZ70DRAFT_670028</name>
</gene>
<keyword evidence="4" id="KW-0689">Ribosomal protein</keyword>
<reference evidence="8" key="1">
    <citation type="journal article" date="2021" name="New Phytol.">
        <title>Evolutionary innovations through gain and loss of genes in the ectomycorrhizal Boletales.</title>
        <authorList>
            <person name="Wu G."/>
            <person name="Miyauchi S."/>
            <person name="Morin E."/>
            <person name="Kuo A."/>
            <person name="Drula E."/>
            <person name="Varga T."/>
            <person name="Kohler A."/>
            <person name="Feng B."/>
            <person name="Cao Y."/>
            <person name="Lipzen A."/>
            <person name="Daum C."/>
            <person name="Hundley H."/>
            <person name="Pangilinan J."/>
            <person name="Johnson J."/>
            <person name="Barry K."/>
            <person name="LaButti K."/>
            <person name="Ng V."/>
            <person name="Ahrendt S."/>
            <person name="Min B."/>
            <person name="Choi I.G."/>
            <person name="Park H."/>
            <person name="Plett J.M."/>
            <person name="Magnuson J."/>
            <person name="Spatafora J.W."/>
            <person name="Nagy L.G."/>
            <person name="Henrissat B."/>
            <person name="Grigoriev I.V."/>
            <person name="Yang Z.L."/>
            <person name="Xu J."/>
            <person name="Martin F.M."/>
        </authorList>
    </citation>
    <scope>NUCLEOTIDE SEQUENCE</scope>
    <source>
        <strain evidence="8">KKN 215</strain>
    </source>
</reference>
<dbReference type="PANTHER" id="PTHR12810">
    <property type="entry name" value="MITOCHONDRIAL 28S RIBOSOMAL PROTEIN S29"/>
    <property type="match status" value="1"/>
</dbReference>
<evidence type="ECO:0000313" key="8">
    <source>
        <dbReference type="EMBL" id="KAH8103887.1"/>
    </source>
</evidence>
<comment type="caution">
    <text evidence="8">The sequence shown here is derived from an EMBL/GenBank/DDBJ whole genome shotgun (WGS) entry which is preliminary data.</text>
</comment>
<dbReference type="Pfam" id="PF10236">
    <property type="entry name" value="DAP3"/>
    <property type="match status" value="1"/>
</dbReference>
<proteinExistence type="inferred from homology"/>
<evidence type="ECO:0000313" key="9">
    <source>
        <dbReference type="Proteomes" id="UP000813824"/>
    </source>
</evidence>
<dbReference type="PANTHER" id="PTHR12810:SF0">
    <property type="entry name" value="SMALL RIBOSOMAL SUBUNIT PROTEIN MS29"/>
    <property type="match status" value="1"/>
</dbReference>
<evidence type="ECO:0000256" key="1">
    <source>
        <dbReference type="ARBA" id="ARBA00004173"/>
    </source>
</evidence>
<evidence type="ECO:0000256" key="5">
    <source>
        <dbReference type="ARBA" id="ARBA00023128"/>
    </source>
</evidence>
<keyword evidence="9" id="KW-1185">Reference proteome</keyword>
<keyword evidence="3" id="KW-0809">Transit peptide</keyword>
<protein>
    <recommendedName>
        <fullName evidence="7">Small ribosomal subunit protein mS29</fullName>
    </recommendedName>
</protein>
<dbReference type="InterPro" id="IPR019368">
    <property type="entry name" value="Ribosomal_mS29"/>
</dbReference>
<accession>A0A8K0UVS7</accession>
<name>A0A8K0UVS7_9AGAR</name>